<proteinExistence type="predicted"/>
<dbReference type="Pfam" id="PF00856">
    <property type="entry name" value="SET"/>
    <property type="match status" value="1"/>
</dbReference>
<sequence>MLHFLIQIQSGAITFDPNESSKQRSKGVLLENVLAWATENGAIFGKIGIRQISGDLYGLVATDDIEEGDVIGIVPFNISLNAGSPHERKSSSVAIDNEIRGAGDNYQEMTPYEIYLASLTHDYHPITWSSAAKQILKSLNGGGGQALFDLDSIFSMGQMAMSCGYEIDFTKNSKERDAFMLALVRSEEAYTLALFPIVDIPNHRAGGWVNIDSDTSSPLYVKYTATRDIVKGQEIIYSYNQCSYCIPDSNIERKSDLFSSWLFSIYGFVEDLPQRWTSKSSDLMIDVVQNELNGPIQAILNREPTKDDNVFLQRHLKRFKMMEREIMKPTQKLRKVEHEILCKFFTQVKRALALALKE</sequence>
<dbReference type="EMBL" id="BLLK01000020">
    <property type="protein sequence ID" value="GFH45214.1"/>
    <property type="molecule type" value="Genomic_DNA"/>
</dbReference>
<dbReference type="PROSITE" id="PS50280">
    <property type="entry name" value="SET"/>
    <property type="match status" value="1"/>
</dbReference>
<evidence type="ECO:0000313" key="2">
    <source>
        <dbReference type="EMBL" id="GFH45214.1"/>
    </source>
</evidence>
<feature type="domain" description="SET" evidence="1">
    <location>
        <begin position="45"/>
        <end position="240"/>
    </location>
</feature>
<gene>
    <name evidence="2" type="ORF">CTEN210_01688</name>
</gene>
<comment type="caution">
    <text evidence="2">The sequence shown here is derived from an EMBL/GenBank/DDBJ whole genome shotgun (WGS) entry which is preliminary data.</text>
</comment>
<evidence type="ECO:0000259" key="1">
    <source>
        <dbReference type="PROSITE" id="PS50280"/>
    </source>
</evidence>
<organism evidence="2 3">
    <name type="scientific">Chaetoceros tenuissimus</name>
    <dbReference type="NCBI Taxonomy" id="426638"/>
    <lineage>
        <taxon>Eukaryota</taxon>
        <taxon>Sar</taxon>
        <taxon>Stramenopiles</taxon>
        <taxon>Ochrophyta</taxon>
        <taxon>Bacillariophyta</taxon>
        <taxon>Coscinodiscophyceae</taxon>
        <taxon>Chaetocerotophycidae</taxon>
        <taxon>Chaetocerotales</taxon>
        <taxon>Chaetocerotaceae</taxon>
        <taxon>Chaetoceros</taxon>
    </lineage>
</organism>
<dbReference type="PANTHER" id="PTHR13271">
    <property type="entry name" value="UNCHARACTERIZED PUTATIVE METHYLTRANSFERASE"/>
    <property type="match status" value="1"/>
</dbReference>
<dbReference type="GO" id="GO:0016279">
    <property type="term" value="F:protein-lysine N-methyltransferase activity"/>
    <property type="evidence" value="ECO:0007669"/>
    <property type="project" value="TreeGrafter"/>
</dbReference>
<dbReference type="Proteomes" id="UP001054902">
    <property type="component" value="Unassembled WGS sequence"/>
</dbReference>
<dbReference type="InterPro" id="IPR046341">
    <property type="entry name" value="SET_dom_sf"/>
</dbReference>
<accession>A0AAD3H0B5</accession>
<dbReference type="InterPro" id="IPR001214">
    <property type="entry name" value="SET_dom"/>
</dbReference>
<name>A0AAD3H0B5_9STRA</name>
<evidence type="ECO:0000313" key="3">
    <source>
        <dbReference type="Proteomes" id="UP001054902"/>
    </source>
</evidence>
<dbReference type="InterPro" id="IPR050600">
    <property type="entry name" value="SETD3_SETD6_MTase"/>
</dbReference>
<keyword evidence="3" id="KW-1185">Reference proteome</keyword>
<dbReference type="AlphaFoldDB" id="A0AAD3H0B5"/>
<dbReference type="CDD" id="cd10527">
    <property type="entry name" value="SET_LSMT"/>
    <property type="match status" value="1"/>
</dbReference>
<dbReference type="Gene3D" id="3.90.1410.10">
    <property type="entry name" value="set domain protein methyltransferase, domain 1"/>
    <property type="match status" value="1"/>
</dbReference>
<protein>
    <recommendedName>
        <fullName evidence="1">SET domain-containing protein</fullName>
    </recommendedName>
</protein>
<reference evidence="2 3" key="1">
    <citation type="journal article" date="2021" name="Sci. Rep.">
        <title>The genome of the diatom Chaetoceros tenuissimus carries an ancient integrated fragment of an extant virus.</title>
        <authorList>
            <person name="Hongo Y."/>
            <person name="Kimura K."/>
            <person name="Takaki Y."/>
            <person name="Yoshida Y."/>
            <person name="Baba S."/>
            <person name="Kobayashi G."/>
            <person name="Nagasaki K."/>
            <person name="Hano T."/>
            <person name="Tomaru Y."/>
        </authorList>
    </citation>
    <scope>NUCLEOTIDE SEQUENCE [LARGE SCALE GENOMIC DNA]</scope>
    <source>
        <strain evidence="2 3">NIES-3715</strain>
    </source>
</reference>
<dbReference type="SUPFAM" id="SSF82199">
    <property type="entry name" value="SET domain"/>
    <property type="match status" value="1"/>
</dbReference>